<evidence type="ECO:0000313" key="2">
    <source>
        <dbReference type="EMBL" id="UUT36333.1"/>
    </source>
</evidence>
<name>A0ABY5NMA8_9MICO</name>
<dbReference type="RefSeq" id="WP_259612989.1">
    <property type="nucleotide sequence ID" value="NZ_CP091139.2"/>
</dbReference>
<dbReference type="EMBL" id="CP091139">
    <property type="protein sequence ID" value="UUT36333.1"/>
    <property type="molecule type" value="Genomic_DNA"/>
</dbReference>
<dbReference type="InterPro" id="IPR037119">
    <property type="entry name" value="Haem_oxidase_HugZ-like_sf"/>
</dbReference>
<organism evidence="2 3">
    <name type="scientific">Microbacterium elymi</name>
    <dbReference type="NCBI Taxonomy" id="2909587"/>
    <lineage>
        <taxon>Bacteria</taxon>
        <taxon>Bacillati</taxon>
        <taxon>Actinomycetota</taxon>
        <taxon>Actinomycetes</taxon>
        <taxon>Micrococcales</taxon>
        <taxon>Microbacteriaceae</taxon>
        <taxon>Microbacterium</taxon>
    </lineage>
</organism>
<dbReference type="Proteomes" id="UP001054811">
    <property type="component" value="Chromosome"/>
</dbReference>
<sequence length="102" mass="10592">MAHIFEPDAVAGVLGHMNGDHADDNLLIVRAFGAPDATAGRMTGVDGDAGTWEATAADGATATVRVPWPGGAISERPAVRRAVVAVYQEACRRLGVDARSEH</sequence>
<proteinExistence type="predicted"/>
<evidence type="ECO:0000313" key="3">
    <source>
        <dbReference type="Proteomes" id="UP001054811"/>
    </source>
</evidence>
<dbReference type="Gene3D" id="3.20.180.10">
    <property type="entry name" value="PNP-oxidase-like"/>
    <property type="match status" value="1"/>
</dbReference>
<gene>
    <name evidence="2" type="ORF">L2X98_25630</name>
</gene>
<feature type="domain" description="DUF2470" evidence="1">
    <location>
        <begin position="12"/>
        <end position="85"/>
    </location>
</feature>
<reference evidence="2" key="1">
    <citation type="submission" date="2022-01" db="EMBL/GenBank/DDBJ databases">
        <title>Microbacterium eymi and Microbacterium rhizovicinus sp. nov., isolated from the rhizospheric soil of Elymus tsukushiensis, a plant native to the Dokdo Islands, Republic of Korea.</title>
        <authorList>
            <person name="Hwang Y.J."/>
        </authorList>
    </citation>
    <scope>NUCLEOTIDE SEQUENCE</scope>
    <source>
        <strain evidence="2">KUDC0405</strain>
    </source>
</reference>
<dbReference type="InterPro" id="IPR019595">
    <property type="entry name" value="DUF2470"/>
</dbReference>
<protein>
    <submittedName>
        <fullName evidence="2">DUF2470 domain-containing protein</fullName>
    </submittedName>
</protein>
<accession>A0ABY5NMA8</accession>
<keyword evidence="3" id="KW-1185">Reference proteome</keyword>
<evidence type="ECO:0000259" key="1">
    <source>
        <dbReference type="Pfam" id="PF10615"/>
    </source>
</evidence>
<dbReference type="Pfam" id="PF10615">
    <property type="entry name" value="DUF2470"/>
    <property type="match status" value="1"/>
</dbReference>